<reference evidence="2 3" key="1">
    <citation type="journal article" date="2018" name="Sci. Rep.">
        <title>Raphidocelis subcapitata (=Pseudokirchneriella subcapitata) provides an insight into genome evolution and environmental adaptations in the Sphaeropleales.</title>
        <authorList>
            <person name="Suzuki S."/>
            <person name="Yamaguchi H."/>
            <person name="Nakajima N."/>
            <person name="Kawachi M."/>
        </authorList>
    </citation>
    <scope>NUCLEOTIDE SEQUENCE [LARGE SCALE GENOMIC DNA]</scope>
    <source>
        <strain evidence="2 3">NIES-35</strain>
    </source>
</reference>
<feature type="region of interest" description="Disordered" evidence="1">
    <location>
        <begin position="56"/>
        <end position="94"/>
    </location>
</feature>
<proteinExistence type="predicted"/>
<keyword evidence="3" id="KW-1185">Reference proteome</keyword>
<sequence>MRFCERQGWRYEVAPDESRASIGRQARFAGYGENFTVRRGGVPDLTHLPSIAAAKHEPGPAAAQAAGRPGEGGGAPAGGGAAPTARQGRGAPRG</sequence>
<dbReference type="Proteomes" id="UP000247498">
    <property type="component" value="Unassembled WGS sequence"/>
</dbReference>
<feature type="compositionally biased region" description="Low complexity" evidence="1">
    <location>
        <begin position="59"/>
        <end position="68"/>
    </location>
</feature>
<evidence type="ECO:0000256" key="1">
    <source>
        <dbReference type="SAM" id="MobiDB-lite"/>
    </source>
</evidence>
<accession>A0A2V0PT51</accession>
<organism evidence="2 3">
    <name type="scientific">Raphidocelis subcapitata</name>
    <dbReference type="NCBI Taxonomy" id="307507"/>
    <lineage>
        <taxon>Eukaryota</taxon>
        <taxon>Viridiplantae</taxon>
        <taxon>Chlorophyta</taxon>
        <taxon>core chlorophytes</taxon>
        <taxon>Chlorophyceae</taxon>
        <taxon>CS clade</taxon>
        <taxon>Sphaeropleales</taxon>
        <taxon>Selenastraceae</taxon>
        <taxon>Raphidocelis</taxon>
    </lineage>
</organism>
<evidence type="ECO:0000313" key="2">
    <source>
        <dbReference type="EMBL" id="GBG00556.1"/>
    </source>
</evidence>
<dbReference type="STRING" id="307507.A0A2V0PT51"/>
<feature type="compositionally biased region" description="Low complexity" evidence="1">
    <location>
        <begin position="82"/>
        <end position="94"/>
    </location>
</feature>
<gene>
    <name evidence="2" type="ORF">Rsub_13252</name>
</gene>
<protein>
    <submittedName>
        <fullName evidence="2">Uncharacterized protein</fullName>
    </submittedName>
</protein>
<name>A0A2V0PT51_9CHLO</name>
<evidence type="ECO:0000313" key="3">
    <source>
        <dbReference type="Proteomes" id="UP000247498"/>
    </source>
</evidence>
<dbReference type="OrthoDB" id="3089at2759"/>
<comment type="caution">
    <text evidence="2">The sequence shown here is derived from an EMBL/GenBank/DDBJ whole genome shotgun (WGS) entry which is preliminary data.</text>
</comment>
<dbReference type="EMBL" id="BDRX01000246">
    <property type="protein sequence ID" value="GBG00556.1"/>
    <property type="molecule type" value="Genomic_DNA"/>
</dbReference>
<dbReference type="AlphaFoldDB" id="A0A2V0PT51"/>
<dbReference type="InParanoid" id="A0A2V0PT51"/>
<feature type="compositionally biased region" description="Gly residues" evidence="1">
    <location>
        <begin position="69"/>
        <end position="81"/>
    </location>
</feature>